<dbReference type="EMBL" id="GBXM01015373">
    <property type="protein sequence ID" value="JAH93204.1"/>
    <property type="molecule type" value="Transcribed_RNA"/>
</dbReference>
<reference evidence="1" key="2">
    <citation type="journal article" date="2015" name="Fish Shellfish Immunol.">
        <title>Early steps in the European eel (Anguilla anguilla)-Vibrio vulnificus interaction in the gills: Role of the RtxA13 toxin.</title>
        <authorList>
            <person name="Callol A."/>
            <person name="Pajuelo D."/>
            <person name="Ebbesson L."/>
            <person name="Teles M."/>
            <person name="MacKenzie S."/>
            <person name="Amaro C."/>
        </authorList>
    </citation>
    <scope>NUCLEOTIDE SEQUENCE</scope>
</reference>
<dbReference type="AlphaFoldDB" id="A0A0E9WRY3"/>
<accession>A0A0E9WRY3</accession>
<sequence>MCFYPGLCIHTYIHICIYKHVHTLSLRSFFSPSVPLLTGYTKCISFSADWKQMGVRQGMISYFVKGGL</sequence>
<evidence type="ECO:0000313" key="1">
    <source>
        <dbReference type="EMBL" id="JAH93204.1"/>
    </source>
</evidence>
<proteinExistence type="predicted"/>
<reference evidence="1" key="1">
    <citation type="submission" date="2014-11" db="EMBL/GenBank/DDBJ databases">
        <authorList>
            <person name="Amaro Gonzalez C."/>
        </authorList>
    </citation>
    <scope>NUCLEOTIDE SEQUENCE</scope>
</reference>
<name>A0A0E9WRY3_ANGAN</name>
<protein>
    <submittedName>
        <fullName evidence="1">Uncharacterized protein</fullName>
    </submittedName>
</protein>
<organism evidence="1">
    <name type="scientific">Anguilla anguilla</name>
    <name type="common">European freshwater eel</name>
    <name type="synonym">Muraena anguilla</name>
    <dbReference type="NCBI Taxonomy" id="7936"/>
    <lineage>
        <taxon>Eukaryota</taxon>
        <taxon>Metazoa</taxon>
        <taxon>Chordata</taxon>
        <taxon>Craniata</taxon>
        <taxon>Vertebrata</taxon>
        <taxon>Euteleostomi</taxon>
        <taxon>Actinopterygii</taxon>
        <taxon>Neopterygii</taxon>
        <taxon>Teleostei</taxon>
        <taxon>Anguilliformes</taxon>
        <taxon>Anguillidae</taxon>
        <taxon>Anguilla</taxon>
    </lineage>
</organism>